<proteinExistence type="predicted"/>
<dbReference type="EMBL" id="CP007031">
    <property type="protein sequence ID" value="AHF05413.1"/>
    <property type="molecule type" value="Genomic_DNA"/>
</dbReference>
<evidence type="ECO:0000313" key="1">
    <source>
        <dbReference type="EMBL" id="AHF05413.1"/>
    </source>
</evidence>
<dbReference type="AlphaFoldDB" id="W0E7B9"/>
<dbReference type="HOGENOM" id="CLU_3272521_0_0_6"/>
<protein>
    <submittedName>
        <fullName evidence="1">Uncharacterized protein</fullName>
    </submittedName>
</protein>
<evidence type="ECO:0000313" key="2">
    <source>
        <dbReference type="Proteomes" id="UP000005275"/>
    </source>
</evidence>
<sequence>MNLVNLREGQHALAIEDDGVVTATDCLNWLILLQSRNSCFG</sequence>
<organism evidence="1 2">
    <name type="scientific">Marichromatium purpuratum 984</name>
    <dbReference type="NCBI Taxonomy" id="765910"/>
    <lineage>
        <taxon>Bacteria</taxon>
        <taxon>Pseudomonadati</taxon>
        <taxon>Pseudomonadota</taxon>
        <taxon>Gammaproteobacteria</taxon>
        <taxon>Chromatiales</taxon>
        <taxon>Chromatiaceae</taxon>
        <taxon>Marichromatium</taxon>
    </lineage>
</organism>
<reference evidence="1 2" key="1">
    <citation type="submission" date="2013-12" db="EMBL/GenBank/DDBJ databases">
        <authorList>
            <consortium name="DOE Joint Genome Institute"/>
            <person name="Bryant D.A."/>
            <person name="Huntemann M."/>
            <person name="Han J."/>
            <person name="Chen A."/>
            <person name="Kyrpides N."/>
            <person name="Mavromatis K."/>
            <person name="Markowitz V."/>
            <person name="Palaniappan K."/>
            <person name="Ivanova N."/>
            <person name="Schaumberg A."/>
            <person name="Pati A."/>
            <person name="Liolios K."/>
            <person name="Nordberg H.P."/>
            <person name="Cantor M.N."/>
            <person name="Hua S.X."/>
            <person name="Woyke T."/>
        </authorList>
    </citation>
    <scope>NUCLEOTIDE SEQUENCE [LARGE SCALE GENOMIC DNA]</scope>
    <source>
        <strain evidence="1 2">984</strain>
    </source>
</reference>
<dbReference type="KEGG" id="mpur:MARPU_05720"/>
<dbReference type="Proteomes" id="UP000005275">
    <property type="component" value="Chromosome"/>
</dbReference>
<gene>
    <name evidence="1" type="ORF">MARPU_05720</name>
</gene>
<accession>W0E7B9</accession>
<keyword evidence="2" id="KW-1185">Reference proteome</keyword>
<name>W0E7B9_MARPU</name>